<comment type="caution">
    <text evidence="1">The sequence shown here is derived from an EMBL/GenBank/DDBJ whole genome shotgun (WGS) entry which is preliminary data.</text>
</comment>
<dbReference type="RefSeq" id="WP_378130606.1">
    <property type="nucleotide sequence ID" value="NZ_JBHSMI010000011.1"/>
</dbReference>
<organism evidence="1 2">
    <name type="scientific">Cohnella soli</name>
    <dbReference type="NCBI Taxonomy" id="425005"/>
    <lineage>
        <taxon>Bacteria</taxon>
        <taxon>Bacillati</taxon>
        <taxon>Bacillota</taxon>
        <taxon>Bacilli</taxon>
        <taxon>Bacillales</taxon>
        <taxon>Paenibacillaceae</taxon>
        <taxon>Cohnella</taxon>
    </lineage>
</organism>
<name>A0ABW0HQ07_9BACL</name>
<dbReference type="EMBL" id="JBHSMI010000011">
    <property type="protein sequence ID" value="MFC5402290.1"/>
    <property type="molecule type" value="Genomic_DNA"/>
</dbReference>
<evidence type="ECO:0000313" key="2">
    <source>
        <dbReference type="Proteomes" id="UP001596113"/>
    </source>
</evidence>
<protein>
    <submittedName>
        <fullName evidence="1">Uncharacterized protein</fullName>
    </submittedName>
</protein>
<reference evidence="2" key="1">
    <citation type="journal article" date="2019" name="Int. J. Syst. Evol. Microbiol.">
        <title>The Global Catalogue of Microorganisms (GCM) 10K type strain sequencing project: providing services to taxonomists for standard genome sequencing and annotation.</title>
        <authorList>
            <consortium name="The Broad Institute Genomics Platform"/>
            <consortium name="The Broad Institute Genome Sequencing Center for Infectious Disease"/>
            <person name="Wu L."/>
            <person name="Ma J."/>
        </authorList>
    </citation>
    <scope>NUCLEOTIDE SEQUENCE [LARGE SCALE GENOMIC DNA]</scope>
    <source>
        <strain evidence="2">CGMCC 1.18575</strain>
    </source>
</reference>
<evidence type="ECO:0000313" key="1">
    <source>
        <dbReference type="EMBL" id="MFC5402290.1"/>
    </source>
</evidence>
<keyword evidence="2" id="KW-1185">Reference proteome</keyword>
<dbReference type="Proteomes" id="UP001596113">
    <property type="component" value="Unassembled WGS sequence"/>
</dbReference>
<sequence>MREVGRRGVGDPKELQELTRTTFSRCAKWLSEKRSQAAAQTMG</sequence>
<gene>
    <name evidence="1" type="ORF">ACFPOF_06035</name>
</gene>
<proteinExistence type="predicted"/>
<accession>A0ABW0HQ07</accession>